<evidence type="ECO:0000313" key="2">
    <source>
        <dbReference type="EMBL" id="MDE4908736.1"/>
    </source>
</evidence>
<name>A0A9Q4KW26_9EURY</name>
<dbReference type="EMBL" id="JAKELO010000002">
    <property type="protein sequence ID" value="MDE4908736.1"/>
    <property type="molecule type" value="Genomic_DNA"/>
</dbReference>
<accession>A0A9Q4KW26</accession>
<evidence type="ECO:0000256" key="1">
    <source>
        <dbReference type="SAM" id="Phobius"/>
    </source>
</evidence>
<keyword evidence="1" id="KW-1133">Transmembrane helix</keyword>
<keyword evidence="3" id="KW-1185">Reference proteome</keyword>
<feature type="transmembrane region" description="Helical" evidence="1">
    <location>
        <begin position="12"/>
        <end position="33"/>
    </location>
</feature>
<organism evidence="2 3">
    <name type="scientific">Methanogenium marinum</name>
    <dbReference type="NCBI Taxonomy" id="348610"/>
    <lineage>
        <taxon>Archaea</taxon>
        <taxon>Methanobacteriati</taxon>
        <taxon>Methanobacteriota</taxon>
        <taxon>Stenosarchaea group</taxon>
        <taxon>Methanomicrobia</taxon>
        <taxon>Methanomicrobiales</taxon>
        <taxon>Methanomicrobiaceae</taxon>
        <taxon>Methanogenium</taxon>
    </lineage>
</organism>
<evidence type="ECO:0000313" key="3">
    <source>
        <dbReference type="Proteomes" id="UP001143747"/>
    </source>
</evidence>
<keyword evidence="1" id="KW-0812">Transmembrane</keyword>
<dbReference type="RefSeq" id="WP_274925350.1">
    <property type="nucleotide sequence ID" value="NZ_JAKELO010000002.1"/>
</dbReference>
<keyword evidence="1" id="KW-0472">Membrane</keyword>
<sequence length="182" mass="20244">MNDEGQLYTIEGITAGVIMLVTAFTIFNSGIVYTPGDAHISDMQIQQLGYDALLMMDTPDESVSLSQSSLAEMIQSNDGGGFKTQFNEYLRLHTGTTKVLDSLEFNATIFNRVTNGGAETIHSYHFSNSTMSEVSLLTREPAISVTRYVWLSDANYLNTHLGADEYDNDAQLVLLEVLIWRR</sequence>
<dbReference type="AlphaFoldDB" id="A0A9Q4KW26"/>
<comment type="caution">
    <text evidence="2">The sequence shown here is derived from an EMBL/GenBank/DDBJ whole genome shotgun (WGS) entry which is preliminary data.</text>
</comment>
<dbReference type="Proteomes" id="UP001143747">
    <property type="component" value="Unassembled WGS sequence"/>
</dbReference>
<dbReference type="InterPro" id="IPR055712">
    <property type="entry name" value="DUF7288"/>
</dbReference>
<reference evidence="2" key="1">
    <citation type="submission" date="2022-01" db="EMBL/GenBank/DDBJ databases">
        <title>Draft genome of Methanogenium marinum DSM 15558.</title>
        <authorList>
            <person name="Chen S.-C."/>
            <person name="You Y.-T."/>
        </authorList>
    </citation>
    <scope>NUCLEOTIDE SEQUENCE</scope>
    <source>
        <strain evidence="2">DSM 15558</strain>
    </source>
</reference>
<gene>
    <name evidence="2" type="ORF">L0665_08970</name>
</gene>
<proteinExistence type="predicted"/>
<protein>
    <submittedName>
        <fullName evidence="2">Uncharacterized protein</fullName>
    </submittedName>
</protein>
<dbReference type="Pfam" id="PF23959">
    <property type="entry name" value="DUF7288"/>
    <property type="match status" value="1"/>
</dbReference>